<accession>A0A9J5Z9N6</accession>
<dbReference type="AlphaFoldDB" id="A0A9J5Z9N6"/>
<keyword evidence="3" id="KW-1185">Reference proteome</keyword>
<reference evidence="2 3" key="1">
    <citation type="submission" date="2020-09" db="EMBL/GenBank/DDBJ databases">
        <title>De no assembly of potato wild relative species, Solanum commersonii.</title>
        <authorList>
            <person name="Cho K."/>
        </authorList>
    </citation>
    <scope>NUCLEOTIDE SEQUENCE [LARGE SCALE GENOMIC DNA]</scope>
    <source>
        <strain evidence="2">LZ3.2</strain>
        <tissue evidence="2">Leaf</tissue>
    </source>
</reference>
<evidence type="ECO:0000256" key="1">
    <source>
        <dbReference type="SAM" id="Coils"/>
    </source>
</evidence>
<dbReference type="OrthoDB" id="10274592at2759"/>
<sequence>MGRERDIAKCFTLYQAEVATETNQWMGGHDELHNQIEELQKHEKNLNHVVSTTQEWLQNCHENMEEAKGQVLQLRESLIDVHGGYLHRSDENLGQHACALAPYLPKALFKNLLELMRQLMIKK</sequence>
<evidence type="ECO:0000313" key="2">
    <source>
        <dbReference type="EMBL" id="KAG5609585.1"/>
    </source>
</evidence>
<proteinExistence type="predicted"/>
<keyword evidence="1" id="KW-0175">Coiled coil</keyword>
<dbReference type="Proteomes" id="UP000824120">
    <property type="component" value="Chromosome 4"/>
</dbReference>
<gene>
    <name evidence="2" type="ORF">H5410_020866</name>
</gene>
<protein>
    <submittedName>
        <fullName evidence="2">Uncharacterized protein</fullName>
    </submittedName>
</protein>
<evidence type="ECO:0000313" key="3">
    <source>
        <dbReference type="Proteomes" id="UP000824120"/>
    </source>
</evidence>
<organism evidence="2 3">
    <name type="scientific">Solanum commersonii</name>
    <name type="common">Commerson's wild potato</name>
    <name type="synonym">Commerson's nightshade</name>
    <dbReference type="NCBI Taxonomy" id="4109"/>
    <lineage>
        <taxon>Eukaryota</taxon>
        <taxon>Viridiplantae</taxon>
        <taxon>Streptophyta</taxon>
        <taxon>Embryophyta</taxon>
        <taxon>Tracheophyta</taxon>
        <taxon>Spermatophyta</taxon>
        <taxon>Magnoliopsida</taxon>
        <taxon>eudicotyledons</taxon>
        <taxon>Gunneridae</taxon>
        <taxon>Pentapetalae</taxon>
        <taxon>asterids</taxon>
        <taxon>lamiids</taxon>
        <taxon>Solanales</taxon>
        <taxon>Solanaceae</taxon>
        <taxon>Solanoideae</taxon>
        <taxon>Solaneae</taxon>
        <taxon>Solanum</taxon>
    </lineage>
</organism>
<name>A0A9J5Z9N6_SOLCO</name>
<feature type="coiled-coil region" evidence="1">
    <location>
        <begin position="29"/>
        <end position="77"/>
    </location>
</feature>
<dbReference type="EMBL" id="JACXVP010000004">
    <property type="protein sequence ID" value="KAG5609585.1"/>
    <property type="molecule type" value="Genomic_DNA"/>
</dbReference>
<comment type="caution">
    <text evidence="2">The sequence shown here is derived from an EMBL/GenBank/DDBJ whole genome shotgun (WGS) entry which is preliminary data.</text>
</comment>